<gene>
    <name evidence="2" type="ORF">SAMN04487941_3163</name>
</gene>
<name>A0A1I7JXU6_9BACT</name>
<dbReference type="AlphaFoldDB" id="A0A1I7JXU6"/>
<organism evidence="2 3">
    <name type="scientific">Pontibacter akesuensis</name>
    <dbReference type="NCBI Taxonomy" id="388950"/>
    <lineage>
        <taxon>Bacteria</taxon>
        <taxon>Pseudomonadati</taxon>
        <taxon>Bacteroidota</taxon>
        <taxon>Cytophagia</taxon>
        <taxon>Cytophagales</taxon>
        <taxon>Hymenobacteraceae</taxon>
        <taxon>Pontibacter</taxon>
    </lineage>
</organism>
<protein>
    <submittedName>
        <fullName evidence="2">EH_Signature domain-containing protein</fullName>
    </submittedName>
</protein>
<dbReference type="OrthoDB" id="7529224at2"/>
<dbReference type="Pfam" id="PF15611">
    <property type="entry name" value="EH_Signature"/>
    <property type="match status" value="1"/>
</dbReference>
<accession>A0A1I7JXU6</accession>
<dbReference type="EMBL" id="FPCA01000004">
    <property type="protein sequence ID" value="SFU89982.1"/>
    <property type="molecule type" value="Genomic_DNA"/>
</dbReference>
<dbReference type="Proteomes" id="UP000182491">
    <property type="component" value="Unassembled WGS sequence"/>
</dbReference>
<feature type="domain" description="Zorya protein ZorC EH" evidence="1">
    <location>
        <begin position="82"/>
        <end position="473"/>
    </location>
</feature>
<evidence type="ECO:0000259" key="1">
    <source>
        <dbReference type="Pfam" id="PF15611"/>
    </source>
</evidence>
<evidence type="ECO:0000313" key="3">
    <source>
        <dbReference type="Proteomes" id="UP000182491"/>
    </source>
</evidence>
<dbReference type="STRING" id="388950.GCA_001611675_00744"/>
<proteinExistence type="predicted"/>
<dbReference type="RefSeq" id="WP_068836924.1">
    <property type="nucleotide sequence ID" value="NZ_BMXC01000004.1"/>
</dbReference>
<sequence>MPTAKELLSFNFNPSALCGEAGSIIPVHINKIVEVRVDKLKSITERLGESIFPKINTSTIKEVSKKFKRLHNNRSQLTSNFNRRELRTLSHALSYREDKLDAIINLQKELEVALELLDKNWRDSYLFGLLYCYLTSWESKNKSSFEALAGFIYYKLNDYEGNRKALTSLKSNVKYFDKQRGDIDLGYTLAVLKVPILNAATFLGLPESWFSCSFFTKVILSYFEKNRSNLDTVIDELFRAMEQHSNNTKGTKANKLITSNIIVLCNEVHYEHLQDKVKDFAFRLVGDPGVASNWAPYQNALDTEKEILKEGRNILNEWVTKQFINVFFDKCINDIRRKRFWLQYAKKINSFKVYGPKHVRDLLKSDERIAEYVHARFQTVSSNRNTSAFLFMLGDYKMIEFSDPGYAFYAYKRSNTYAPSFDSKAYQSVDLFRNGSMPMLVYRTGYEMNHFSDEGRLSHNDGDLMWETVFNEWIRRKVGVHV</sequence>
<dbReference type="InterPro" id="IPR028943">
    <property type="entry name" value="ZorC_EH_Signature_dom"/>
</dbReference>
<reference evidence="3" key="1">
    <citation type="submission" date="2016-10" db="EMBL/GenBank/DDBJ databases">
        <authorList>
            <person name="Varghese N."/>
        </authorList>
    </citation>
    <scope>NUCLEOTIDE SEQUENCE [LARGE SCALE GENOMIC DNA]</scope>
    <source>
        <strain evidence="3">DSM 18820</strain>
    </source>
</reference>
<keyword evidence="3" id="KW-1185">Reference proteome</keyword>
<evidence type="ECO:0000313" key="2">
    <source>
        <dbReference type="EMBL" id="SFU89982.1"/>
    </source>
</evidence>